<reference evidence="2" key="2">
    <citation type="submission" date="2020-09" db="EMBL/GenBank/DDBJ databases">
        <authorList>
            <person name="Sun Q."/>
            <person name="Zhou Y."/>
        </authorList>
    </citation>
    <scope>NUCLEOTIDE SEQUENCE</scope>
    <source>
        <strain evidence="2">CGMCC 4.7403</strain>
    </source>
</reference>
<gene>
    <name evidence="2" type="ORF">GCM10017771_28780</name>
</gene>
<dbReference type="AlphaFoldDB" id="A0A919GMR7"/>
<accession>A0A919GMR7</accession>
<feature type="region of interest" description="Disordered" evidence="1">
    <location>
        <begin position="35"/>
        <end position="54"/>
    </location>
</feature>
<dbReference type="Proteomes" id="UP000603227">
    <property type="component" value="Unassembled WGS sequence"/>
</dbReference>
<reference evidence="2" key="1">
    <citation type="journal article" date="2014" name="Int. J. Syst. Evol. Microbiol.">
        <title>Complete genome sequence of Corynebacterium casei LMG S-19264T (=DSM 44701T), isolated from a smear-ripened cheese.</title>
        <authorList>
            <consortium name="US DOE Joint Genome Institute (JGI-PGF)"/>
            <person name="Walter F."/>
            <person name="Albersmeier A."/>
            <person name="Kalinowski J."/>
            <person name="Ruckert C."/>
        </authorList>
    </citation>
    <scope>NUCLEOTIDE SEQUENCE</scope>
    <source>
        <strain evidence="2">CGMCC 4.7403</strain>
    </source>
</reference>
<protein>
    <submittedName>
        <fullName evidence="2">Uncharacterized protein</fullName>
    </submittedName>
</protein>
<evidence type="ECO:0000313" key="3">
    <source>
        <dbReference type="Proteomes" id="UP000603227"/>
    </source>
</evidence>
<keyword evidence="3" id="KW-1185">Reference proteome</keyword>
<dbReference type="EMBL" id="BNAT01000008">
    <property type="protein sequence ID" value="GHH87467.1"/>
    <property type="molecule type" value="Genomic_DNA"/>
</dbReference>
<organism evidence="2 3">
    <name type="scientific">Streptomyces capitiformicae</name>
    <dbReference type="NCBI Taxonomy" id="2014920"/>
    <lineage>
        <taxon>Bacteria</taxon>
        <taxon>Bacillati</taxon>
        <taxon>Actinomycetota</taxon>
        <taxon>Actinomycetes</taxon>
        <taxon>Kitasatosporales</taxon>
        <taxon>Streptomycetaceae</taxon>
        <taxon>Streptomyces</taxon>
    </lineage>
</organism>
<proteinExistence type="predicted"/>
<name>A0A919GMR7_9ACTN</name>
<sequence length="77" mass="8691">MATVRRSLSTRDHHQLFRGVFDEWLGKADALSALPDAPVVPDEPRTAAPGTRDRLTRHPWWIPVKRTGIAHSITRTP</sequence>
<evidence type="ECO:0000313" key="2">
    <source>
        <dbReference type="EMBL" id="GHH87467.1"/>
    </source>
</evidence>
<comment type="caution">
    <text evidence="2">The sequence shown here is derived from an EMBL/GenBank/DDBJ whole genome shotgun (WGS) entry which is preliminary data.</text>
</comment>
<evidence type="ECO:0000256" key="1">
    <source>
        <dbReference type="SAM" id="MobiDB-lite"/>
    </source>
</evidence>